<dbReference type="Proteomes" id="UP000580839">
    <property type="component" value="Unassembled WGS sequence"/>
</dbReference>
<proteinExistence type="predicted"/>
<dbReference type="AlphaFoldDB" id="A0A849SGV8"/>
<organism evidence="1 2">
    <name type="scientific">Eiseniibacteriota bacterium</name>
    <dbReference type="NCBI Taxonomy" id="2212470"/>
    <lineage>
        <taxon>Bacteria</taxon>
        <taxon>Candidatus Eiseniibacteriota</taxon>
    </lineage>
</organism>
<comment type="caution">
    <text evidence="1">The sequence shown here is derived from an EMBL/GenBank/DDBJ whole genome shotgun (WGS) entry which is preliminary data.</text>
</comment>
<evidence type="ECO:0008006" key="3">
    <source>
        <dbReference type="Google" id="ProtNLM"/>
    </source>
</evidence>
<protein>
    <recommendedName>
        <fullName evidence="3">Transporter</fullName>
    </recommendedName>
</protein>
<accession>A0A849SGV8</accession>
<dbReference type="EMBL" id="JABFRW010000014">
    <property type="protein sequence ID" value="NOT32793.1"/>
    <property type="molecule type" value="Genomic_DNA"/>
</dbReference>
<evidence type="ECO:0000313" key="1">
    <source>
        <dbReference type="EMBL" id="NOT32793.1"/>
    </source>
</evidence>
<name>A0A849SGV8_UNCEI</name>
<evidence type="ECO:0000313" key="2">
    <source>
        <dbReference type="Proteomes" id="UP000580839"/>
    </source>
</evidence>
<sequence>MQSEDPGLITPYWHRQRLLVGELGIAMARGIAPGPGLAFAVPVRGLRDRIRFEDLAGNPFVPPAPDTHHRNETLLHIADPQVAALVTRAASAWTLAASFGISIPVGRTESNPFELGRLGLPHQHIQFGTGTWDPLLSVTAARPLGAIGIHASASFKLTLHENSHGYRAGNRYGLRLGASRTAGGAWGATGGLALERESPERWDGRIGDEGNLGRTDLMLTAGVSRPIAHLGAIGLRAQIPLKTWSTGEQVAYPLIVSLSWTH</sequence>
<reference evidence="1 2" key="1">
    <citation type="submission" date="2020-04" db="EMBL/GenBank/DDBJ databases">
        <title>Metagenomic profiling of ammonia- and methane-oxidizing microorganisms in a Dutch drinking water treatment plant.</title>
        <authorList>
            <person name="Poghosyan L."/>
            <person name="Leucker S."/>
        </authorList>
    </citation>
    <scope>NUCLEOTIDE SEQUENCE [LARGE SCALE GENOMIC DNA]</scope>
    <source>
        <strain evidence="1">S-RSF-IL-03</strain>
    </source>
</reference>
<gene>
    <name evidence="1" type="ORF">HOP12_01350</name>
</gene>